<dbReference type="SUPFAM" id="SSF52540">
    <property type="entry name" value="P-loop containing nucleoside triphosphate hydrolases"/>
    <property type="match status" value="1"/>
</dbReference>
<protein>
    <submittedName>
        <fullName evidence="2">AAA family ATPase</fullName>
    </submittedName>
</protein>
<name>A0ABT9H742_9SPHN</name>
<evidence type="ECO:0000313" key="2">
    <source>
        <dbReference type="EMBL" id="MDP4539048.1"/>
    </source>
</evidence>
<evidence type="ECO:0000259" key="1">
    <source>
        <dbReference type="Pfam" id="PF13521"/>
    </source>
</evidence>
<organism evidence="2 3">
    <name type="scientific">Qipengyuania benthica</name>
    <dbReference type="NCBI Taxonomy" id="3067651"/>
    <lineage>
        <taxon>Bacteria</taxon>
        <taxon>Pseudomonadati</taxon>
        <taxon>Pseudomonadota</taxon>
        <taxon>Alphaproteobacteria</taxon>
        <taxon>Sphingomonadales</taxon>
        <taxon>Erythrobacteraceae</taxon>
        <taxon>Qipengyuania</taxon>
    </lineage>
</organism>
<dbReference type="Proteomes" id="UP001235664">
    <property type="component" value="Unassembled WGS sequence"/>
</dbReference>
<reference evidence="2 3" key="1">
    <citation type="submission" date="2023-08" db="EMBL/GenBank/DDBJ databases">
        <title>genomic of DY56.</title>
        <authorList>
            <person name="Wang Y."/>
        </authorList>
    </citation>
    <scope>NUCLEOTIDE SEQUENCE [LARGE SCALE GENOMIC DNA]</scope>
    <source>
        <strain evidence="2 3">DY56-A-20</strain>
    </source>
</reference>
<feature type="domain" description="NadR/Ttd14 AAA" evidence="1">
    <location>
        <begin position="28"/>
        <end position="189"/>
    </location>
</feature>
<gene>
    <name evidence="2" type="ORF">Q9K01_05355</name>
</gene>
<sequence>MATDRQALKFCFSGCGAMYGAMNPSRDVVISGCSGGGKSSLIVELSRRGYPTVPEPGRRIVQEELRGDGGALPWVNLAAFAKRAIAIASQDRESKTDTGCWRFFDRGLVDAAVALEHSSARSAKSVMAAFEPYYRQVFLTPPWPEIYANDAERPQPLGEAVAEYERLAVAYRELGYDPILLPESSVSERATFVLDRLE</sequence>
<comment type="caution">
    <text evidence="2">The sequence shown here is derived from an EMBL/GenBank/DDBJ whole genome shotgun (WGS) entry which is preliminary data.</text>
</comment>
<dbReference type="Pfam" id="PF13521">
    <property type="entry name" value="AAA_28"/>
    <property type="match status" value="1"/>
</dbReference>
<keyword evidence="3" id="KW-1185">Reference proteome</keyword>
<dbReference type="RefSeq" id="WP_305929203.1">
    <property type="nucleotide sequence ID" value="NZ_JAVAIL010000002.1"/>
</dbReference>
<dbReference type="InterPro" id="IPR038727">
    <property type="entry name" value="NadR/Ttd14_AAA_dom"/>
</dbReference>
<accession>A0ABT9H742</accession>
<dbReference type="EMBL" id="JAVAIL010000002">
    <property type="protein sequence ID" value="MDP4539048.1"/>
    <property type="molecule type" value="Genomic_DNA"/>
</dbReference>
<dbReference type="Gene3D" id="3.40.50.300">
    <property type="entry name" value="P-loop containing nucleotide triphosphate hydrolases"/>
    <property type="match status" value="1"/>
</dbReference>
<evidence type="ECO:0000313" key="3">
    <source>
        <dbReference type="Proteomes" id="UP001235664"/>
    </source>
</evidence>
<dbReference type="InterPro" id="IPR027417">
    <property type="entry name" value="P-loop_NTPase"/>
</dbReference>
<proteinExistence type="predicted"/>